<accession>A0A7R8W5J3</accession>
<dbReference type="EMBL" id="OB660308">
    <property type="protein sequence ID" value="CAD7224102.1"/>
    <property type="molecule type" value="Genomic_DNA"/>
</dbReference>
<sequence length="103" mass="11532">MVAHQPGRSIPLKLLLDQVGHMYHKKALTKDKLTRDATGNELEGCGDPSLESSRASKSSSPDPVLSEPPEEWPLLPTELPCRRPKEVPEFELERPRDFGFQNA</sequence>
<evidence type="ECO:0000313" key="2">
    <source>
        <dbReference type="EMBL" id="CAD7224102.1"/>
    </source>
</evidence>
<feature type="compositionally biased region" description="Low complexity" evidence="1">
    <location>
        <begin position="49"/>
        <end position="79"/>
    </location>
</feature>
<dbReference type="AlphaFoldDB" id="A0A7R8W5J3"/>
<gene>
    <name evidence="2" type="ORF">CTOB1V02_LOCUS2072</name>
</gene>
<name>A0A7R8W5J3_9CRUS</name>
<protein>
    <submittedName>
        <fullName evidence="2">Uncharacterized protein</fullName>
    </submittedName>
</protein>
<feature type="region of interest" description="Disordered" evidence="1">
    <location>
        <begin position="32"/>
        <end position="80"/>
    </location>
</feature>
<evidence type="ECO:0000256" key="1">
    <source>
        <dbReference type="SAM" id="MobiDB-lite"/>
    </source>
</evidence>
<reference evidence="2" key="1">
    <citation type="submission" date="2020-11" db="EMBL/GenBank/DDBJ databases">
        <authorList>
            <person name="Tran Van P."/>
        </authorList>
    </citation>
    <scope>NUCLEOTIDE SEQUENCE</scope>
</reference>
<proteinExistence type="predicted"/>
<organism evidence="2">
    <name type="scientific">Cyprideis torosa</name>
    <dbReference type="NCBI Taxonomy" id="163714"/>
    <lineage>
        <taxon>Eukaryota</taxon>
        <taxon>Metazoa</taxon>
        <taxon>Ecdysozoa</taxon>
        <taxon>Arthropoda</taxon>
        <taxon>Crustacea</taxon>
        <taxon>Oligostraca</taxon>
        <taxon>Ostracoda</taxon>
        <taxon>Podocopa</taxon>
        <taxon>Podocopida</taxon>
        <taxon>Cytherocopina</taxon>
        <taxon>Cytheroidea</taxon>
        <taxon>Cytherideidae</taxon>
        <taxon>Cyprideis</taxon>
    </lineage>
</organism>